<sequence>MGKWWRENAELRRKAAVIAGLLWAFGAVPIAVVLFRLGEEWAWIALALAVAPFILAAAVVATFIAAAPVLARNAMTRAIALAVAAAVGGLVIGQPMLTAVYAAAVVVAWLAIELWQGRQPARR</sequence>
<evidence type="ECO:0000256" key="1">
    <source>
        <dbReference type="SAM" id="Phobius"/>
    </source>
</evidence>
<name>A0A1E3M2S1_9SPHN</name>
<gene>
    <name evidence="2" type="ORF">BFL28_11165</name>
</gene>
<dbReference type="RefSeq" id="WP_069319132.1">
    <property type="nucleotide sequence ID" value="NZ_MDDS01000006.1"/>
</dbReference>
<reference evidence="2 3" key="1">
    <citation type="submission" date="2016-08" db="EMBL/GenBank/DDBJ databases">
        <title>Draft genome of the agarase producing Sphingomonas sp. MCT13.</title>
        <authorList>
            <person name="D'Andrea M.M."/>
            <person name="Rossolini G.M."/>
            <person name="Thaller M.C."/>
        </authorList>
    </citation>
    <scope>NUCLEOTIDE SEQUENCE [LARGE SCALE GENOMIC DNA]</scope>
    <source>
        <strain evidence="2 3">MCT13</strain>
    </source>
</reference>
<keyword evidence="1" id="KW-1133">Transmembrane helix</keyword>
<keyword evidence="1" id="KW-0472">Membrane</keyword>
<dbReference type="Proteomes" id="UP000094487">
    <property type="component" value="Unassembled WGS sequence"/>
</dbReference>
<comment type="caution">
    <text evidence="2">The sequence shown here is derived from an EMBL/GenBank/DDBJ whole genome shotgun (WGS) entry which is preliminary data.</text>
</comment>
<feature type="transmembrane region" description="Helical" evidence="1">
    <location>
        <begin position="15"/>
        <end position="35"/>
    </location>
</feature>
<feature type="transmembrane region" description="Helical" evidence="1">
    <location>
        <begin position="74"/>
        <end position="92"/>
    </location>
</feature>
<organism evidence="2 3">
    <name type="scientific">Sphingomonas turrisvirgatae</name>
    <dbReference type="NCBI Taxonomy" id="1888892"/>
    <lineage>
        <taxon>Bacteria</taxon>
        <taxon>Pseudomonadati</taxon>
        <taxon>Pseudomonadota</taxon>
        <taxon>Alphaproteobacteria</taxon>
        <taxon>Sphingomonadales</taxon>
        <taxon>Sphingomonadaceae</taxon>
        <taxon>Sphingomonas</taxon>
    </lineage>
</organism>
<dbReference type="EMBL" id="MDDS01000006">
    <property type="protein sequence ID" value="ODP39360.1"/>
    <property type="molecule type" value="Genomic_DNA"/>
</dbReference>
<dbReference type="AlphaFoldDB" id="A0A1E3M2S1"/>
<protein>
    <submittedName>
        <fullName evidence="2">Uncharacterized protein</fullName>
    </submittedName>
</protein>
<accession>A0A1E3M2S1</accession>
<keyword evidence="3" id="KW-1185">Reference proteome</keyword>
<proteinExistence type="predicted"/>
<feature type="transmembrane region" description="Helical" evidence="1">
    <location>
        <begin position="41"/>
        <end position="67"/>
    </location>
</feature>
<evidence type="ECO:0000313" key="3">
    <source>
        <dbReference type="Proteomes" id="UP000094487"/>
    </source>
</evidence>
<evidence type="ECO:0000313" key="2">
    <source>
        <dbReference type="EMBL" id="ODP39360.1"/>
    </source>
</evidence>
<keyword evidence="1" id="KW-0812">Transmembrane</keyword>